<dbReference type="PANTHER" id="PTHR32133:SF386">
    <property type="entry name" value="F-BOX DOMAIN-CONTAINING PROTEIN"/>
    <property type="match status" value="1"/>
</dbReference>
<reference evidence="3 4" key="2">
    <citation type="submission" date="2024-10" db="EMBL/GenBank/DDBJ databases">
        <authorList>
            <person name="Ryan C."/>
        </authorList>
    </citation>
    <scope>NUCLEOTIDE SEQUENCE [LARGE SCALE GENOMIC DNA]</scope>
</reference>
<dbReference type="InterPro" id="IPR056594">
    <property type="entry name" value="AT5G49610-like_b-prop"/>
</dbReference>
<dbReference type="Pfam" id="PF23635">
    <property type="entry name" value="Beta-prop_AT5G49610-like"/>
    <property type="match status" value="1"/>
</dbReference>
<dbReference type="InterPro" id="IPR001810">
    <property type="entry name" value="F-box_dom"/>
</dbReference>
<dbReference type="InterPro" id="IPR036047">
    <property type="entry name" value="F-box-like_dom_sf"/>
</dbReference>
<dbReference type="PANTHER" id="PTHR32133">
    <property type="entry name" value="OS07G0120400 PROTEIN"/>
    <property type="match status" value="1"/>
</dbReference>
<gene>
    <name evidence="3" type="ORF">URODEC1_LOCUS106853</name>
</gene>
<keyword evidence="4" id="KW-1185">Reference proteome</keyword>
<dbReference type="SUPFAM" id="SSF81383">
    <property type="entry name" value="F-box domain"/>
    <property type="match status" value="1"/>
</dbReference>
<name>A0ABC9FP53_9POAL</name>
<dbReference type="AlphaFoldDB" id="A0ABC9FP53"/>
<evidence type="ECO:0000259" key="2">
    <source>
        <dbReference type="Pfam" id="PF23635"/>
    </source>
</evidence>
<evidence type="ECO:0008006" key="5">
    <source>
        <dbReference type="Google" id="ProtNLM"/>
    </source>
</evidence>
<evidence type="ECO:0000313" key="3">
    <source>
        <dbReference type="EMBL" id="CAL5077870.1"/>
    </source>
</evidence>
<protein>
    <recommendedName>
        <fullName evidence="5">F-box domain-containing protein</fullName>
    </recommendedName>
</protein>
<reference evidence="4" key="1">
    <citation type="submission" date="2024-06" db="EMBL/GenBank/DDBJ databases">
        <authorList>
            <person name="Ryan C."/>
        </authorList>
    </citation>
    <scope>NUCLEOTIDE SEQUENCE [LARGE SCALE GENOMIC DNA]</scope>
</reference>
<dbReference type="Gene3D" id="1.20.1280.50">
    <property type="match status" value="1"/>
</dbReference>
<sequence length="374" mass="42137">MPPPPVLMEELVEEILLRVPPTEPATLVRAALVCRPWRSLVSGAGFRRQYREFRRRAPPMLGVLCNNYGNRRTHFGSYLSRFVPTSSFRASVCGGYRTLEARHGRVLLRRRMMGNSKPCDLIVWDPVMDERWQLTKEEGPVWFHWNAAVLCARAGACDHLDCGGGPFIVVTLGIHNRNSTMSLCIYSSEDGSWTKPTYVAWADEYGNVDEEPTALVGNTLYFRIKNGTRVLGYDLTTRETYVVQLPPKDEDSTTTLITVEGGGLGVAILHLDETTKLSLWSMEASPNGDMGWIKFRAIELEKLLSVDARSINYHMVGFAHCIGVFIVETDDGLFSFHRRFHRVRKVCEAEAEECNDRGICSVVPYMSFCTPGFA</sequence>
<feature type="domain" description="F-box protein AT5G49610-like beta-propeller" evidence="2">
    <location>
        <begin position="167"/>
        <end position="373"/>
    </location>
</feature>
<proteinExistence type="predicted"/>
<dbReference type="Proteomes" id="UP001497457">
    <property type="component" value="Chromosome 7b"/>
</dbReference>
<dbReference type="EMBL" id="OZ075117">
    <property type="protein sequence ID" value="CAL5077870.1"/>
    <property type="molecule type" value="Genomic_DNA"/>
</dbReference>
<feature type="domain" description="F-box" evidence="1">
    <location>
        <begin position="9"/>
        <end position="46"/>
    </location>
</feature>
<organism evidence="3 4">
    <name type="scientific">Urochloa decumbens</name>
    <dbReference type="NCBI Taxonomy" id="240449"/>
    <lineage>
        <taxon>Eukaryota</taxon>
        <taxon>Viridiplantae</taxon>
        <taxon>Streptophyta</taxon>
        <taxon>Embryophyta</taxon>
        <taxon>Tracheophyta</taxon>
        <taxon>Spermatophyta</taxon>
        <taxon>Magnoliopsida</taxon>
        <taxon>Liliopsida</taxon>
        <taxon>Poales</taxon>
        <taxon>Poaceae</taxon>
        <taxon>PACMAD clade</taxon>
        <taxon>Panicoideae</taxon>
        <taxon>Panicodae</taxon>
        <taxon>Paniceae</taxon>
        <taxon>Melinidinae</taxon>
        <taxon>Urochloa</taxon>
    </lineage>
</organism>
<evidence type="ECO:0000259" key="1">
    <source>
        <dbReference type="Pfam" id="PF00646"/>
    </source>
</evidence>
<accession>A0ABC9FP53</accession>
<dbReference type="Pfam" id="PF00646">
    <property type="entry name" value="F-box"/>
    <property type="match status" value="1"/>
</dbReference>
<evidence type="ECO:0000313" key="4">
    <source>
        <dbReference type="Proteomes" id="UP001497457"/>
    </source>
</evidence>